<dbReference type="RefSeq" id="WP_146064204.1">
    <property type="nucleotide sequence ID" value="NZ_FNVD01000008.1"/>
</dbReference>
<organism evidence="3 4">
    <name type="scientific">Jhaorihella thermophila</name>
    <dbReference type="NCBI Taxonomy" id="488547"/>
    <lineage>
        <taxon>Bacteria</taxon>
        <taxon>Pseudomonadati</taxon>
        <taxon>Pseudomonadota</taxon>
        <taxon>Alphaproteobacteria</taxon>
        <taxon>Rhodobacterales</taxon>
        <taxon>Paracoccaceae</taxon>
        <taxon>Jhaorihella</taxon>
    </lineage>
</organism>
<evidence type="ECO:0000313" key="3">
    <source>
        <dbReference type="EMBL" id="SEF99513.1"/>
    </source>
</evidence>
<keyword evidence="4" id="KW-1185">Reference proteome</keyword>
<protein>
    <recommendedName>
        <fullName evidence="5">Lipoprotein</fullName>
    </recommendedName>
</protein>
<evidence type="ECO:0000256" key="1">
    <source>
        <dbReference type="SAM" id="MobiDB-lite"/>
    </source>
</evidence>
<accession>A0A1H5WJJ0</accession>
<gene>
    <name evidence="3" type="ORF">SAMN05421751_10863</name>
</gene>
<evidence type="ECO:0000313" key="4">
    <source>
        <dbReference type="Proteomes" id="UP000236742"/>
    </source>
</evidence>
<dbReference type="Proteomes" id="UP000236742">
    <property type="component" value="Unassembled WGS sequence"/>
</dbReference>
<reference evidence="3 4" key="1">
    <citation type="submission" date="2016-10" db="EMBL/GenBank/DDBJ databases">
        <authorList>
            <person name="de Groot N.N."/>
        </authorList>
    </citation>
    <scope>NUCLEOTIDE SEQUENCE [LARGE SCALE GENOMIC DNA]</scope>
    <source>
        <strain evidence="3 4">DSM 23413</strain>
    </source>
</reference>
<proteinExistence type="predicted"/>
<feature type="chain" id="PRO_5009288350" description="Lipoprotein" evidence="2">
    <location>
        <begin position="23"/>
        <end position="88"/>
    </location>
</feature>
<name>A0A1H5WJJ0_9RHOB</name>
<evidence type="ECO:0000256" key="2">
    <source>
        <dbReference type="SAM" id="SignalP"/>
    </source>
</evidence>
<keyword evidence="2" id="KW-0732">Signal</keyword>
<evidence type="ECO:0008006" key="5">
    <source>
        <dbReference type="Google" id="ProtNLM"/>
    </source>
</evidence>
<feature type="signal peptide" evidence="2">
    <location>
        <begin position="1"/>
        <end position="22"/>
    </location>
</feature>
<dbReference type="EMBL" id="FNVD01000008">
    <property type="protein sequence ID" value="SEF99513.1"/>
    <property type="molecule type" value="Genomic_DNA"/>
</dbReference>
<dbReference type="AlphaFoldDB" id="A0A1H5WJJ0"/>
<dbReference type="PROSITE" id="PS51257">
    <property type="entry name" value="PROKAR_LIPOPROTEIN"/>
    <property type="match status" value="1"/>
</dbReference>
<feature type="region of interest" description="Disordered" evidence="1">
    <location>
        <begin position="57"/>
        <end position="88"/>
    </location>
</feature>
<sequence>MMLPRRLSLGLGVMGAALLLAACDPDAQPSSSSVYYDSLLWNDYYYGCPGCPPPGYRPAPPRPPIGTVPPRPTPPIHRPRPTPLPARH</sequence>